<keyword evidence="2" id="KW-1133">Transmembrane helix</keyword>
<gene>
    <name evidence="3" type="ordered locus">XC_3974</name>
</gene>
<dbReference type="EMBL" id="CP000050">
    <property type="protein sequence ID" value="AAY51013.1"/>
    <property type="molecule type" value="Genomic_DNA"/>
</dbReference>
<dbReference type="Proteomes" id="UP000000420">
    <property type="component" value="Chromosome"/>
</dbReference>
<evidence type="ECO:0000256" key="1">
    <source>
        <dbReference type="SAM" id="MobiDB-lite"/>
    </source>
</evidence>
<organism evidence="3 4">
    <name type="scientific">Xanthomonas campestris pv. campestris (strain 8004)</name>
    <dbReference type="NCBI Taxonomy" id="314565"/>
    <lineage>
        <taxon>Bacteria</taxon>
        <taxon>Pseudomonadati</taxon>
        <taxon>Pseudomonadota</taxon>
        <taxon>Gammaproteobacteria</taxon>
        <taxon>Lysobacterales</taxon>
        <taxon>Lysobacteraceae</taxon>
        <taxon>Xanthomonas</taxon>
    </lineage>
</organism>
<keyword evidence="2" id="KW-0812">Transmembrane</keyword>
<evidence type="ECO:0000313" key="3">
    <source>
        <dbReference type="EMBL" id="AAY51013.1"/>
    </source>
</evidence>
<sequence length="60" mass="6902">MERALRMQDSDNRSSKPHHASGTPEARVWWHALLELRGGRMLVSLVVVLLIVFGFYLLLK</sequence>
<feature type="compositionally biased region" description="Basic and acidic residues" evidence="1">
    <location>
        <begin position="1"/>
        <end position="14"/>
    </location>
</feature>
<dbReference type="HOGENOM" id="CLU_2940734_0_0_6"/>
<proteinExistence type="predicted"/>
<feature type="transmembrane region" description="Helical" evidence="2">
    <location>
        <begin position="41"/>
        <end position="59"/>
    </location>
</feature>
<evidence type="ECO:0000256" key="2">
    <source>
        <dbReference type="SAM" id="Phobius"/>
    </source>
</evidence>
<dbReference type="AlphaFoldDB" id="A0A0H2XBR1"/>
<protein>
    <submittedName>
        <fullName evidence="3">Uncharacterized protein</fullName>
    </submittedName>
</protein>
<evidence type="ECO:0000313" key="4">
    <source>
        <dbReference type="Proteomes" id="UP000000420"/>
    </source>
</evidence>
<name>A0A0H2XBR1_XANC8</name>
<dbReference type="KEGG" id="xcb:XC_3974"/>
<keyword evidence="2" id="KW-0472">Membrane</keyword>
<feature type="region of interest" description="Disordered" evidence="1">
    <location>
        <begin position="1"/>
        <end position="24"/>
    </location>
</feature>
<accession>A0A0H2XBR1</accession>
<reference evidence="3 4" key="1">
    <citation type="journal article" date="2005" name="Genome Res.">
        <title>Comparative and functional genomic analyses of the pathogenicity of phytopathogen Xanthomonas campestris pv. campestris.</title>
        <authorList>
            <person name="Qian W."/>
            <person name="Jia Y."/>
            <person name="Ren S.X."/>
            <person name="He Y.Q."/>
            <person name="Feng J.X."/>
            <person name="Lu L.F."/>
            <person name="Sun Q."/>
            <person name="Ying G."/>
            <person name="Tang D.J."/>
            <person name="Tang H."/>
            <person name="Wu W."/>
            <person name="Hao P."/>
            <person name="Wang L."/>
            <person name="Jiang B.L."/>
            <person name="Zeng S."/>
            <person name="Gu W.Y."/>
            <person name="Lu G."/>
            <person name="Rong L."/>
            <person name="Tian Y."/>
            <person name="Yao Z."/>
            <person name="Fu G."/>
            <person name="Chen B."/>
            <person name="Fang R."/>
            <person name="Qiang B."/>
            <person name="Chen Z."/>
            <person name="Zhao G.P."/>
            <person name="Tang J.L."/>
            <person name="He C."/>
        </authorList>
    </citation>
    <scope>NUCLEOTIDE SEQUENCE [LARGE SCALE GENOMIC DNA]</scope>
    <source>
        <strain evidence="3 4">8004</strain>
    </source>
</reference>